<dbReference type="SMART" id="SM00426">
    <property type="entry name" value="TEA"/>
    <property type="match status" value="1"/>
</dbReference>
<comment type="similarity">
    <text evidence="1">Belongs to the TEC1 family.</text>
</comment>
<dbReference type="PROSITE" id="PS51088">
    <property type="entry name" value="TEA_2"/>
    <property type="match status" value="1"/>
</dbReference>
<evidence type="ECO:0000256" key="1">
    <source>
        <dbReference type="ARBA" id="ARBA00008421"/>
    </source>
</evidence>
<evidence type="ECO:0000259" key="4">
    <source>
        <dbReference type="PROSITE" id="PS51088"/>
    </source>
</evidence>
<gene>
    <name evidence="5" type="ORF">D9619_005023</name>
</gene>
<accession>A0A8H5F7U7</accession>
<organism evidence="5 6">
    <name type="scientific">Psilocybe cf. subviscida</name>
    <dbReference type="NCBI Taxonomy" id="2480587"/>
    <lineage>
        <taxon>Eukaryota</taxon>
        <taxon>Fungi</taxon>
        <taxon>Dikarya</taxon>
        <taxon>Basidiomycota</taxon>
        <taxon>Agaricomycotina</taxon>
        <taxon>Agaricomycetes</taxon>
        <taxon>Agaricomycetidae</taxon>
        <taxon>Agaricales</taxon>
        <taxon>Agaricineae</taxon>
        <taxon>Strophariaceae</taxon>
        <taxon>Psilocybe</taxon>
    </lineage>
</organism>
<feature type="compositionally biased region" description="Polar residues" evidence="3">
    <location>
        <begin position="1"/>
        <end position="28"/>
    </location>
</feature>
<evidence type="ECO:0000313" key="5">
    <source>
        <dbReference type="EMBL" id="KAF5326995.1"/>
    </source>
</evidence>
<feature type="compositionally biased region" description="Low complexity" evidence="3">
    <location>
        <begin position="149"/>
        <end position="166"/>
    </location>
</feature>
<dbReference type="Pfam" id="PF01285">
    <property type="entry name" value="TEA"/>
    <property type="match status" value="1"/>
</dbReference>
<feature type="DNA-binding region" description="TEA" evidence="2">
    <location>
        <begin position="53"/>
        <end position="126"/>
    </location>
</feature>
<name>A0A8H5F7U7_9AGAR</name>
<dbReference type="GO" id="GO:0003700">
    <property type="term" value="F:DNA-binding transcription factor activity"/>
    <property type="evidence" value="ECO:0007669"/>
    <property type="project" value="InterPro"/>
</dbReference>
<dbReference type="AlphaFoldDB" id="A0A8H5F7U7"/>
<dbReference type="InterPro" id="IPR038096">
    <property type="entry name" value="TEA/ATTS_sf"/>
</dbReference>
<dbReference type="InterPro" id="IPR000818">
    <property type="entry name" value="TEA/ATTS_dom"/>
</dbReference>
<proteinExistence type="inferred from homology"/>
<evidence type="ECO:0000256" key="3">
    <source>
        <dbReference type="SAM" id="MobiDB-lite"/>
    </source>
</evidence>
<protein>
    <recommendedName>
        <fullName evidence="4">TEA domain-containing protein</fullName>
    </recommendedName>
</protein>
<sequence>MQRITESTSSQQPGHYSFHAQTTDQSDANLVLSPSERTGRKSYKLARNRGRNGERKEPVWPPILEEALLDGLRRYRPFSKSGRPLLRFTKRNVSISNHIFHLTGMRRSAKQVGSRLQQITESTKDAEIIRLITCRKPRTDSNRSTDFLPSSYATSPTSTPVSPHGSFSSPHLTNSNTPSSSVVAASPPTAIETFEECTSLHAGLVSISEDDRISYLGLDADLTPQGVNLILTVNQVEGTAERELRLLYERVLSDMPCNTLFEFTPTLSIISWRLSPETQYSCTFTVSVGNSSSIHVEECPISVSRPTHPGERFMFVTEFLPSFWSTLPPRSDLKSYSITVDVYEVRGIHSVGPVHRMALAIGRTPCPTVSYPYTAPFRLPPNPDFGYDLPLTALPNMNGPTTISDLAFNHMSTGYNQMTMSSDVDNGMSSASWTNGSYYIPYTSLGDARFLSNNQDSACPDHLVGYSFQQF</sequence>
<feature type="region of interest" description="Disordered" evidence="3">
    <location>
        <begin position="140"/>
        <end position="184"/>
    </location>
</feature>
<reference evidence="5 6" key="1">
    <citation type="journal article" date="2020" name="ISME J.">
        <title>Uncovering the hidden diversity of litter-decomposition mechanisms in mushroom-forming fungi.</title>
        <authorList>
            <person name="Floudas D."/>
            <person name="Bentzer J."/>
            <person name="Ahren D."/>
            <person name="Johansson T."/>
            <person name="Persson P."/>
            <person name="Tunlid A."/>
        </authorList>
    </citation>
    <scope>NUCLEOTIDE SEQUENCE [LARGE SCALE GENOMIC DNA]</scope>
    <source>
        <strain evidence="5 6">CBS 101986</strain>
    </source>
</reference>
<feature type="region of interest" description="Disordered" evidence="3">
    <location>
        <begin position="1"/>
        <end position="57"/>
    </location>
</feature>
<dbReference type="Gene3D" id="6.10.20.40">
    <property type="entry name" value="TEA/ATTS domain"/>
    <property type="match status" value="1"/>
</dbReference>
<comment type="caution">
    <text evidence="5">The sequence shown here is derived from an EMBL/GenBank/DDBJ whole genome shotgun (WGS) entry which is preliminary data.</text>
</comment>
<dbReference type="OrthoDB" id="10006572at2759"/>
<dbReference type="Proteomes" id="UP000567179">
    <property type="component" value="Unassembled WGS sequence"/>
</dbReference>
<feature type="compositionally biased region" description="Basic residues" evidence="3">
    <location>
        <begin position="40"/>
        <end position="50"/>
    </location>
</feature>
<evidence type="ECO:0000313" key="6">
    <source>
        <dbReference type="Proteomes" id="UP000567179"/>
    </source>
</evidence>
<evidence type="ECO:0000256" key="2">
    <source>
        <dbReference type="PROSITE-ProRule" id="PRU00505"/>
    </source>
</evidence>
<feature type="domain" description="TEA" evidence="4">
    <location>
        <begin position="53"/>
        <end position="126"/>
    </location>
</feature>
<keyword evidence="6" id="KW-1185">Reference proteome</keyword>
<dbReference type="EMBL" id="JAACJJ010000014">
    <property type="protein sequence ID" value="KAF5326995.1"/>
    <property type="molecule type" value="Genomic_DNA"/>
</dbReference>
<feature type="compositionally biased region" description="Low complexity" evidence="3">
    <location>
        <begin position="173"/>
        <end position="184"/>
    </location>
</feature>